<dbReference type="PANTHER" id="PTHR43537:SF24">
    <property type="entry name" value="GLUCONATE OPERON TRANSCRIPTIONAL REPRESSOR"/>
    <property type="match status" value="1"/>
</dbReference>
<keyword evidence="6" id="KW-1185">Reference proteome</keyword>
<dbReference type="CDD" id="cd07377">
    <property type="entry name" value="WHTH_GntR"/>
    <property type="match status" value="1"/>
</dbReference>
<evidence type="ECO:0000259" key="4">
    <source>
        <dbReference type="PROSITE" id="PS50949"/>
    </source>
</evidence>
<dbReference type="EMBL" id="BAABKB010000044">
    <property type="protein sequence ID" value="GAA5035174.1"/>
    <property type="molecule type" value="Genomic_DNA"/>
</dbReference>
<dbReference type="Gene3D" id="1.20.120.530">
    <property type="entry name" value="GntR ligand-binding domain-like"/>
    <property type="match status" value="1"/>
</dbReference>
<gene>
    <name evidence="5" type="ORF">GCM10023335_80570</name>
</gene>
<dbReference type="InterPro" id="IPR011711">
    <property type="entry name" value="GntR_C"/>
</dbReference>
<dbReference type="Pfam" id="PF00392">
    <property type="entry name" value="GntR"/>
    <property type="match status" value="1"/>
</dbReference>
<dbReference type="InterPro" id="IPR008920">
    <property type="entry name" value="TF_FadR/GntR_C"/>
</dbReference>
<dbReference type="Pfam" id="PF07729">
    <property type="entry name" value="FCD"/>
    <property type="match status" value="1"/>
</dbReference>
<keyword evidence="2" id="KW-0238">DNA-binding</keyword>
<proteinExistence type="predicted"/>
<evidence type="ECO:0000313" key="6">
    <source>
        <dbReference type="Proteomes" id="UP001501759"/>
    </source>
</evidence>
<feature type="domain" description="HTH gntR-type" evidence="4">
    <location>
        <begin position="17"/>
        <end position="84"/>
    </location>
</feature>
<dbReference type="InterPro" id="IPR036388">
    <property type="entry name" value="WH-like_DNA-bd_sf"/>
</dbReference>
<sequence length="235" mass="26256">MGTNDVVVIHDRTSRRQPLAEEVASYVRELIISGEVRPGDFLRTERVAEAVGVSSTPVREGLLALRSEGFVQLVPRRGFMVAPFTRQDVRDLFWAQARLSGELAARAARQITAQQIARIEVILDRYQAAVEADDTERVAGLGHAFHREINLAAGSRRLALLLGSVVKHLPNRFYATIEGQVAATRTEHPLLLDALRKHQAHKARSLMEQHILAGADRLIQVLEERGLWNDQEPAR</sequence>
<name>A0ABP9JMG4_9ACTN</name>
<protein>
    <submittedName>
        <fullName evidence="5">GntR family transcriptional regulator</fullName>
    </submittedName>
</protein>
<dbReference type="InterPro" id="IPR000524">
    <property type="entry name" value="Tscrpt_reg_HTH_GntR"/>
</dbReference>
<organism evidence="5 6">
    <name type="scientific">Streptomyces siamensis</name>
    <dbReference type="NCBI Taxonomy" id="1274986"/>
    <lineage>
        <taxon>Bacteria</taxon>
        <taxon>Bacillati</taxon>
        <taxon>Actinomycetota</taxon>
        <taxon>Actinomycetes</taxon>
        <taxon>Kitasatosporales</taxon>
        <taxon>Streptomycetaceae</taxon>
        <taxon>Streptomyces</taxon>
    </lineage>
</organism>
<dbReference type="InterPro" id="IPR036390">
    <property type="entry name" value="WH_DNA-bd_sf"/>
</dbReference>
<dbReference type="PANTHER" id="PTHR43537">
    <property type="entry name" value="TRANSCRIPTIONAL REGULATOR, GNTR FAMILY"/>
    <property type="match status" value="1"/>
</dbReference>
<dbReference type="SMART" id="SM00345">
    <property type="entry name" value="HTH_GNTR"/>
    <property type="match status" value="1"/>
</dbReference>
<evidence type="ECO:0000256" key="2">
    <source>
        <dbReference type="ARBA" id="ARBA00023125"/>
    </source>
</evidence>
<dbReference type="Proteomes" id="UP001501759">
    <property type="component" value="Unassembled WGS sequence"/>
</dbReference>
<dbReference type="RefSeq" id="WP_345657845.1">
    <property type="nucleotide sequence ID" value="NZ_BAABKB010000044.1"/>
</dbReference>
<comment type="caution">
    <text evidence="5">The sequence shown here is derived from an EMBL/GenBank/DDBJ whole genome shotgun (WGS) entry which is preliminary data.</text>
</comment>
<evidence type="ECO:0000256" key="3">
    <source>
        <dbReference type="ARBA" id="ARBA00023163"/>
    </source>
</evidence>
<reference evidence="6" key="1">
    <citation type="journal article" date="2019" name="Int. J. Syst. Evol. Microbiol.">
        <title>The Global Catalogue of Microorganisms (GCM) 10K type strain sequencing project: providing services to taxonomists for standard genome sequencing and annotation.</title>
        <authorList>
            <consortium name="The Broad Institute Genomics Platform"/>
            <consortium name="The Broad Institute Genome Sequencing Center for Infectious Disease"/>
            <person name="Wu L."/>
            <person name="Ma J."/>
        </authorList>
    </citation>
    <scope>NUCLEOTIDE SEQUENCE [LARGE SCALE GENOMIC DNA]</scope>
    <source>
        <strain evidence="6">JCM 18409</strain>
    </source>
</reference>
<dbReference type="SUPFAM" id="SSF48008">
    <property type="entry name" value="GntR ligand-binding domain-like"/>
    <property type="match status" value="1"/>
</dbReference>
<keyword evidence="3" id="KW-0804">Transcription</keyword>
<dbReference type="SMART" id="SM00895">
    <property type="entry name" value="FCD"/>
    <property type="match status" value="1"/>
</dbReference>
<keyword evidence="1" id="KW-0805">Transcription regulation</keyword>
<evidence type="ECO:0000313" key="5">
    <source>
        <dbReference type="EMBL" id="GAA5035174.1"/>
    </source>
</evidence>
<dbReference type="PROSITE" id="PS50949">
    <property type="entry name" value="HTH_GNTR"/>
    <property type="match status" value="1"/>
</dbReference>
<evidence type="ECO:0000256" key="1">
    <source>
        <dbReference type="ARBA" id="ARBA00023015"/>
    </source>
</evidence>
<dbReference type="Gene3D" id="1.10.10.10">
    <property type="entry name" value="Winged helix-like DNA-binding domain superfamily/Winged helix DNA-binding domain"/>
    <property type="match status" value="1"/>
</dbReference>
<dbReference type="SUPFAM" id="SSF46785">
    <property type="entry name" value="Winged helix' DNA-binding domain"/>
    <property type="match status" value="1"/>
</dbReference>
<accession>A0ABP9JMG4</accession>